<proteinExistence type="predicted"/>
<protein>
    <submittedName>
        <fullName evidence="1">Uncharacterized protein</fullName>
    </submittedName>
</protein>
<name>A0AAU7PP91_9FIRM</name>
<dbReference type="EMBL" id="CP157940">
    <property type="protein sequence ID" value="XBS54078.1"/>
    <property type="molecule type" value="Genomic_DNA"/>
</dbReference>
<organism evidence="1">
    <name type="scientific">Lacrimispora sp. BS-2</name>
    <dbReference type="NCBI Taxonomy" id="3151850"/>
    <lineage>
        <taxon>Bacteria</taxon>
        <taxon>Bacillati</taxon>
        <taxon>Bacillota</taxon>
        <taxon>Clostridia</taxon>
        <taxon>Lachnospirales</taxon>
        <taxon>Lachnospiraceae</taxon>
        <taxon>Lacrimispora</taxon>
    </lineage>
</organism>
<sequence length="42" mass="5016">MEEFNNKSDFNVYVKRKDPVQWVDYLKKSVQTGVPFPLDKKP</sequence>
<reference evidence="1" key="1">
    <citation type="submission" date="2024-06" db="EMBL/GenBank/DDBJ databases">
        <title>Lacrimispora cavernae sp. nov., a novel anaerobe isolated from bat guano pile inside a cave.</title>
        <authorList>
            <person name="Miller S.L."/>
            <person name="Lu N."/>
            <person name="King J."/>
            <person name="Sankaranarayanan K."/>
            <person name="Lawson P.A."/>
        </authorList>
    </citation>
    <scope>NUCLEOTIDE SEQUENCE</scope>
    <source>
        <strain evidence="1">BS-2</strain>
    </source>
</reference>
<dbReference type="RefSeq" id="WP_349946483.1">
    <property type="nucleotide sequence ID" value="NZ_CP157940.1"/>
</dbReference>
<dbReference type="AlphaFoldDB" id="A0AAU7PP91"/>
<evidence type="ECO:0000313" key="1">
    <source>
        <dbReference type="EMBL" id="XBS54078.1"/>
    </source>
</evidence>
<gene>
    <name evidence="1" type="ORF">ABFV83_20170</name>
</gene>
<accession>A0AAU7PP91</accession>